<dbReference type="Gene3D" id="1.25.40.10">
    <property type="entry name" value="Tetratricopeptide repeat domain"/>
    <property type="match status" value="4"/>
</dbReference>
<dbReference type="InterPro" id="IPR002885">
    <property type="entry name" value="PPR_rpt"/>
</dbReference>
<accession>A0A5N6PT60</accession>
<dbReference type="PANTHER" id="PTHR46128">
    <property type="entry name" value="MITOCHONDRIAL GROUP I INTRON SPLICING FACTOR CCM1"/>
    <property type="match status" value="1"/>
</dbReference>
<dbReference type="AlphaFoldDB" id="A0A5N6PT60"/>
<keyword evidence="2" id="KW-0677">Repeat</keyword>
<dbReference type="InterPro" id="IPR011990">
    <property type="entry name" value="TPR-like_helical_dom_sf"/>
</dbReference>
<sequence>MQPINQTFLCSRKFHISSKPNLEVSYLIFIQQRLVSRFRTCHNRTQNPDSVSDDNHEFIRLPVPITDEHSAMNVKALEIQDLLKRTNGHNTIIEIEQALTRLKLILSEDLVLNVLRRHRSDWKSAYVFFNWVSNSSGYSLGTRSYNEVLDILGRMKRFVEVCQLLDEMSKRDKSLINERTYGIVVNRYAAAHKIEEATGFFYKRAVFGLDLDLVAFQTLLLSLCRYKHVEAAEFLFHSKMNEFHHNIKTMNIILNGWCVLGSLREAKRFWNDIITSRFKPDRFTYGIFINSLTKAGKISTAVKLFQAMWAKGCTPDVAICNCIIDGLCFKKRIPEALEIFKEMNDKDCCPDVVTYNSLIKHLCKIQRMEKVNELLKEMTQKGGDCAPNARTYGHLLNSAKKPDEVVKILERMERDGCKMMADTFNLILRLFMGWGDDKRVESTWVEMERNGLGPDQRSYTIMVHGFYDKGRLEEAMVYYNKMVSKGMVAEPRTKLLVDAIKIKLKDTDHKSDQKI</sequence>
<dbReference type="PROSITE" id="PS51375">
    <property type="entry name" value="PPR"/>
    <property type="match status" value="5"/>
</dbReference>
<feature type="repeat" description="PPR" evidence="3">
    <location>
        <begin position="455"/>
        <end position="489"/>
    </location>
</feature>
<dbReference type="Pfam" id="PF13041">
    <property type="entry name" value="PPR_2"/>
    <property type="match status" value="2"/>
</dbReference>
<protein>
    <recommendedName>
        <fullName evidence="6">Pentacotripeptide-repeat region of PRORP domain-containing protein</fullName>
    </recommendedName>
</protein>
<keyword evidence="5" id="KW-1185">Reference proteome</keyword>
<dbReference type="Proteomes" id="UP000326396">
    <property type="component" value="Linkage Group LG10"/>
</dbReference>
<feature type="repeat" description="PPR" evidence="3">
    <location>
        <begin position="281"/>
        <end position="315"/>
    </location>
</feature>
<comment type="similarity">
    <text evidence="1">Belongs to the PPR family. P subfamily.</text>
</comment>
<evidence type="ECO:0000256" key="3">
    <source>
        <dbReference type="PROSITE-ProRule" id="PRU00708"/>
    </source>
</evidence>
<feature type="repeat" description="PPR" evidence="3">
    <location>
        <begin position="316"/>
        <end position="350"/>
    </location>
</feature>
<dbReference type="Pfam" id="PF01535">
    <property type="entry name" value="PPR"/>
    <property type="match status" value="2"/>
</dbReference>
<organism evidence="4 5">
    <name type="scientific">Mikania micrantha</name>
    <name type="common">bitter vine</name>
    <dbReference type="NCBI Taxonomy" id="192012"/>
    <lineage>
        <taxon>Eukaryota</taxon>
        <taxon>Viridiplantae</taxon>
        <taxon>Streptophyta</taxon>
        <taxon>Embryophyta</taxon>
        <taxon>Tracheophyta</taxon>
        <taxon>Spermatophyta</taxon>
        <taxon>Magnoliopsida</taxon>
        <taxon>eudicotyledons</taxon>
        <taxon>Gunneridae</taxon>
        <taxon>Pentapetalae</taxon>
        <taxon>asterids</taxon>
        <taxon>campanulids</taxon>
        <taxon>Asterales</taxon>
        <taxon>Asteraceae</taxon>
        <taxon>Asteroideae</taxon>
        <taxon>Heliantheae alliance</taxon>
        <taxon>Eupatorieae</taxon>
        <taxon>Mikania</taxon>
    </lineage>
</organism>
<dbReference type="NCBIfam" id="TIGR00756">
    <property type="entry name" value="PPR"/>
    <property type="match status" value="6"/>
</dbReference>
<feature type="repeat" description="PPR" evidence="3">
    <location>
        <begin position="351"/>
        <end position="385"/>
    </location>
</feature>
<evidence type="ECO:0000313" key="5">
    <source>
        <dbReference type="Proteomes" id="UP000326396"/>
    </source>
</evidence>
<feature type="repeat" description="PPR" evidence="3">
    <location>
        <begin position="246"/>
        <end position="280"/>
    </location>
</feature>
<reference evidence="4 5" key="1">
    <citation type="submission" date="2019-05" db="EMBL/GenBank/DDBJ databases">
        <title>Mikania micrantha, genome provides insights into the molecular mechanism of rapid growth.</title>
        <authorList>
            <person name="Liu B."/>
        </authorList>
    </citation>
    <scope>NUCLEOTIDE SEQUENCE [LARGE SCALE GENOMIC DNA]</scope>
    <source>
        <strain evidence="4">NLD-2019</strain>
        <tissue evidence="4">Leaf</tissue>
    </source>
</reference>
<comment type="caution">
    <text evidence="4">The sequence shown here is derived from an EMBL/GenBank/DDBJ whole genome shotgun (WGS) entry which is preliminary data.</text>
</comment>
<evidence type="ECO:0008006" key="6">
    <source>
        <dbReference type="Google" id="ProtNLM"/>
    </source>
</evidence>
<evidence type="ECO:0000256" key="1">
    <source>
        <dbReference type="ARBA" id="ARBA00007626"/>
    </source>
</evidence>
<proteinExistence type="inferred from homology"/>
<dbReference type="EMBL" id="SZYD01000002">
    <property type="protein sequence ID" value="KAD7116739.1"/>
    <property type="molecule type" value="Genomic_DNA"/>
</dbReference>
<evidence type="ECO:0000313" key="4">
    <source>
        <dbReference type="EMBL" id="KAD7116739.1"/>
    </source>
</evidence>
<gene>
    <name evidence="4" type="ORF">E3N88_04007</name>
</gene>
<name>A0A5N6PT60_9ASTR</name>
<dbReference type="OrthoDB" id="185373at2759"/>
<dbReference type="Pfam" id="PF13812">
    <property type="entry name" value="PPR_3"/>
    <property type="match status" value="1"/>
</dbReference>
<dbReference type="InterPro" id="IPR050872">
    <property type="entry name" value="PPR_P_subfamily"/>
</dbReference>
<dbReference type="PANTHER" id="PTHR46128:SF73">
    <property type="entry name" value="CRIB DOMAIN-CONTAINING PROTEIN"/>
    <property type="match status" value="1"/>
</dbReference>
<evidence type="ECO:0000256" key="2">
    <source>
        <dbReference type="ARBA" id="ARBA00022737"/>
    </source>
</evidence>